<feature type="active site" description="Nucleophile; methyl group acceptor" evidence="9">
    <location>
        <position position="116"/>
    </location>
</feature>
<dbReference type="GO" id="GO:0003908">
    <property type="term" value="F:methylated-DNA-[protein]-cysteine S-methyltransferase activity"/>
    <property type="evidence" value="ECO:0007669"/>
    <property type="project" value="UniProtKB-UniRule"/>
</dbReference>
<dbReference type="OrthoDB" id="9802228at2"/>
<comment type="catalytic activity">
    <reaction evidence="8 9">
        <text>a 6-O-methyl-2'-deoxyguanosine in DNA + L-cysteinyl-[protein] = S-methyl-L-cysteinyl-[protein] + a 2'-deoxyguanosine in DNA</text>
        <dbReference type="Rhea" id="RHEA:24000"/>
        <dbReference type="Rhea" id="RHEA-COMP:10131"/>
        <dbReference type="Rhea" id="RHEA-COMP:10132"/>
        <dbReference type="Rhea" id="RHEA-COMP:11367"/>
        <dbReference type="Rhea" id="RHEA-COMP:11368"/>
        <dbReference type="ChEBI" id="CHEBI:29950"/>
        <dbReference type="ChEBI" id="CHEBI:82612"/>
        <dbReference type="ChEBI" id="CHEBI:85445"/>
        <dbReference type="ChEBI" id="CHEBI:85448"/>
        <dbReference type="EC" id="2.1.1.63"/>
    </reaction>
</comment>
<accession>A0A502G5R5</accession>
<evidence type="ECO:0000256" key="6">
    <source>
        <dbReference type="ARBA" id="ARBA00022763"/>
    </source>
</evidence>
<dbReference type="InterPro" id="IPR008332">
    <property type="entry name" value="MethylG_MeTrfase_N"/>
</dbReference>
<keyword evidence="7 9" id="KW-0234">DNA repair</keyword>
<evidence type="ECO:0000259" key="11">
    <source>
        <dbReference type="Pfam" id="PF01035"/>
    </source>
</evidence>
<evidence type="ECO:0000256" key="5">
    <source>
        <dbReference type="ARBA" id="ARBA00022679"/>
    </source>
</evidence>
<dbReference type="InterPro" id="IPR036388">
    <property type="entry name" value="WH-like_DNA-bd_sf"/>
</dbReference>
<evidence type="ECO:0000256" key="4">
    <source>
        <dbReference type="ARBA" id="ARBA00022603"/>
    </source>
</evidence>
<evidence type="ECO:0000256" key="3">
    <source>
        <dbReference type="ARBA" id="ARBA00022490"/>
    </source>
</evidence>
<keyword evidence="14" id="KW-1185">Reference proteome</keyword>
<evidence type="ECO:0000313" key="13">
    <source>
        <dbReference type="EMBL" id="TPG56901.1"/>
    </source>
</evidence>
<protein>
    <recommendedName>
        <fullName evidence="9">Methylated-DNA--protein-cysteine methyltransferase</fullName>
        <ecNumber evidence="9">2.1.1.63</ecNumber>
    </recommendedName>
    <alternativeName>
        <fullName evidence="9">6-O-methylguanine-DNA methyltransferase</fullName>
        <shortName evidence="9">MGMT</shortName>
    </alternativeName>
    <alternativeName>
        <fullName evidence="9">O-6-methylguanine-DNA-alkyltransferase</fullName>
    </alternativeName>
</protein>
<dbReference type="Proteomes" id="UP000317078">
    <property type="component" value="Unassembled WGS sequence"/>
</dbReference>
<dbReference type="EC" id="2.1.1.63" evidence="9"/>
<feature type="domain" description="Methylguanine DNA methyltransferase ribonuclease-like" evidence="12">
    <location>
        <begin position="6"/>
        <end position="62"/>
    </location>
</feature>
<feature type="region of interest" description="Disordered" evidence="10">
    <location>
        <begin position="153"/>
        <end position="180"/>
    </location>
</feature>
<dbReference type="InterPro" id="IPR036631">
    <property type="entry name" value="MGMT_N_sf"/>
</dbReference>
<dbReference type="RefSeq" id="WP_140883524.1">
    <property type="nucleotide sequence ID" value="NZ_RCZP01000010.1"/>
</dbReference>
<dbReference type="Gene3D" id="3.30.160.70">
    <property type="entry name" value="Methylated DNA-protein cysteine methyltransferase domain"/>
    <property type="match status" value="1"/>
</dbReference>
<dbReference type="InterPro" id="IPR023546">
    <property type="entry name" value="MGMT"/>
</dbReference>
<dbReference type="Pfam" id="PF02870">
    <property type="entry name" value="Methyltransf_1N"/>
    <property type="match status" value="1"/>
</dbReference>
<sequence length="180" mass="19473">MPQISLHTPLGALTLSEEDGAIVALDWGQGRDRTETPLLRRAADQVQDYMDGLRTGFDLPLNPFGSPFRQRVWAALQAIPHGETRSYADIARALGTASRAVGGANGANPIPIIIPCHRVIGAGGAIGGYTGEGGLATKRWLLALERRTRRPRPAGADLLDDALSIPQEERRDRAPQEPRR</sequence>
<dbReference type="SUPFAM" id="SSF53155">
    <property type="entry name" value="Methylated DNA-protein cysteine methyltransferase domain"/>
    <property type="match status" value="1"/>
</dbReference>
<evidence type="ECO:0000313" key="14">
    <source>
        <dbReference type="Proteomes" id="UP000317078"/>
    </source>
</evidence>
<evidence type="ECO:0000256" key="7">
    <source>
        <dbReference type="ARBA" id="ARBA00023204"/>
    </source>
</evidence>
<dbReference type="GO" id="GO:0005737">
    <property type="term" value="C:cytoplasm"/>
    <property type="evidence" value="ECO:0007669"/>
    <property type="project" value="UniProtKB-SubCell"/>
</dbReference>
<organism evidence="13 14">
    <name type="scientific">Muricoccus nepalensis</name>
    <dbReference type="NCBI Taxonomy" id="1854500"/>
    <lineage>
        <taxon>Bacteria</taxon>
        <taxon>Pseudomonadati</taxon>
        <taxon>Pseudomonadota</taxon>
        <taxon>Alphaproteobacteria</taxon>
        <taxon>Acetobacterales</taxon>
        <taxon>Roseomonadaceae</taxon>
        <taxon>Muricoccus</taxon>
    </lineage>
</organism>
<evidence type="ECO:0000256" key="9">
    <source>
        <dbReference type="HAMAP-Rule" id="MF_00772"/>
    </source>
</evidence>
<dbReference type="PANTHER" id="PTHR10815">
    <property type="entry name" value="METHYLATED-DNA--PROTEIN-CYSTEINE METHYLTRANSFERASE"/>
    <property type="match status" value="1"/>
</dbReference>
<feature type="compositionally biased region" description="Basic and acidic residues" evidence="10">
    <location>
        <begin position="167"/>
        <end position="180"/>
    </location>
</feature>
<dbReference type="EMBL" id="RCZP01000010">
    <property type="protein sequence ID" value="TPG56901.1"/>
    <property type="molecule type" value="Genomic_DNA"/>
</dbReference>
<reference evidence="13 14" key="1">
    <citation type="journal article" date="2019" name="Environ. Microbiol.">
        <title>Species interactions and distinct microbial communities in high Arctic permafrost affected cryosols are associated with the CH4 and CO2 gas fluxes.</title>
        <authorList>
            <person name="Altshuler I."/>
            <person name="Hamel J."/>
            <person name="Turney S."/>
            <person name="Magnuson E."/>
            <person name="Levesque R."/>
            <person name="Greer C."/>
            <person name="Whyte L.G."/>
        </authorList>
    </citation>
    <scope>NUCLEOTIDE SEQUENCE [LARGE SCALE GENOMIC DNA]</scope>
    <source>
        <strain evidence="13 14">S9.3B</strain>
    </source>
</reference>
<comment type="caution">
    <text evidence="13">The sequence shown here is derived from an EMBL/GenBank/DDBJ whole genome shotgun (WGS) entry which is preliminary data.</text>
</comment>
<dbReference type="PANTHER" id="PTHR10815:SF5">
    <property type="entry name" value="METHYLATED-DNA--PROTEIN-CYSTEINE METHYLTRANSFERASE"/>
    <property type="match status" value="1"/>
</dbReference>
<comment type="miscellaneous">
    <text evidence="9">This enzyme catalyzes only one turnover and therefore is not strictly catalytic. According to one definition, an enzyme is a biocatalyst that acts repeatedly and over many reaction cycles.</text>
</comment>
<dbReference type="NCBIfam" id="TIGR00589">
    <property type="entry name" value="ogt"/>
    <property type="match status" value="1"/>
</dbReference>
<feature type="domain" description="Methylated-DNA-[protein]-cysteine S-methyltransferase DNA binding" evidence="11">
    <location>
        <begin position="67"/>
        <end position="146"/>
    </location>
</feature>
<evidence type="ECO:0000256" key="10">
    <source>
        <dbReference type="SAM" id="MobiDB-lite"/>
    </source>
</evidence>
<dbReference type="CDD" id="cd06445">
    <property type="entry name" value="ATase"/>
    <property type="match status" value="1"/>
</dbReference>
<keyword evidence="4 9" id="KW-0489">Methyltransferase</keyword>
<comment type="catalytic activity">
    <reaction evidence="1 9">
        <text>a 4-O-methyl-thymidine in DNA + L-cysteinyl-[protein] = a thymidine in DNA + S-methyl-L-cysteinyl-[protein]</text>
        <dbReference type="Rhea" id="RHEA:53428"/>
        <dbReference type="Rhea" id="RHEA-COMP:10131"/>
        <dbReference type="Rhea" id="RHEA-COMP:10132"/>
        <dbReference type="Rhea" id="RHEA-COMP:13555"/>
        <dbReference type="Rhea" id="RHEA-COMP:13556"/>
        <dbReference type="ChEBI" id="CHEBI:29950"/>
        <dbReference type="ChEBI" id="CHEBI:82612"/>
        <dbReference type="ChEBI" id="CHEBI:137386"/>
        <dbReference type="ChEBI" id="CHEBI:137387"/>
        <dbReference type="EC" id="2.1.1.63"/>
    </reaction>
</comment>
<name>A0A502G5R5_9PROT</name>
<dbReference type="PROSITE" id="PS00374">
    <property type="entry name" value="MGMT"/>
    <property type="match status" value="1"/>
</dbReference>
<comment type="subcellular location">
    <subcellularLocation>
        <location evidence="9">Cytoplasm</location>
    </subcellularLocation>
</comment>
<keyword evidence="6 9" id="KW-0227">DNA damage</keyword>
<dbReference type="FunFam" id="1.10.10.10:FF:000214">
    <property type="entry name" value="Methylated-DNA--protein-cysteine methyltransferase"/>
    <property type="match status" value="1"/>
</dbReference>
<dbReference type="AlphaFoldDB" id="A0A502G5R5"/>
<keyword evidence="3 9" id="KW-0963">Cytoplasm</keyword>
<dbReference type="InterPro" id="IPR036217">
    <property type="entry name" value="MethylDNA_cys_MeTrfase_DNAb"/>
</dbReference>
<dbReference type="InterPro" id="IPR014048">
    <property type="entry name" value="MethylDNA_cys_MeTrfase_DNA-bd"/>
</dbReference>
<dbReference type="GO" id="GO:0032259">
    <property type="term" value="P:methylation"/>
    <property type="evidence" value="ECO:0007669"/>
    <property type="project" value="UniProtKB-KW"/>
</dbReference>
<dbReference type="HAMAP" id="MF_00772">
    <property type="entry name" value="OGT"/>
    <property type="match status" value="1"/>
</dbReference>
<gene>
    <name evidence="13" type="ORF">EAH89_12570</name>
</gene>
<dbReference type="GO" id="GO:0006307">
    <property type="term" value="P:DNA alkylation repair"/>
    <property type="evidence" value="ECO:0007669"/>
    <property type="project" value="UniProtKB-UniRule"/>
</dbReference>
<evidence type="ECO:0000259" key="12">
    <source>
        <dbReference type="Pfam" id="PF02870"/>
    </source>
</evidence>
<proteinExistence type="inferred from homology"/>
<keyword evidence="5 9" id="KW-0808">Transferase</keyword>
<comment type="function">
    <text evidence="9">Involved in the cellular defense against the biological effects of O6-methylguanine (O6-MeG) and O4-methylthymine (O4-MeT) in DNA. Repairs the methylated nucleobase in DNA by stoichiometrically transferring the methyl group to a cysteine residue in the enzyme. This is a suicide reaction: the enzyme is irreversibly inactivated.</text>
</comment>
<evidence type="ECO:0000256" key="8">
    <source>
        <dbReference type="ARBA" id="ARBA00049348"/>
    </source>
</evidence>
<evidence type="ECO:0000256" key="1">
    <source>
        <dbReference type="ARBA" id="ARBA00001286"/>
    </source>
</evidence>
<dbReference type="InterPro" id="IPR001497">
    <property type="entry name" value="MethylDNA_cys_MeTrfase_AS"/>
</dbReference>
<dbReference type="Gene3D" id="1.10.10.10">
    <property type="entry name" value="Winged helix-like DNA-binding domain superfamily/Winged helix DNA-binding domain"/>
    <property type="match status" value="1"/>
</dbReference>
<comment type="similarity">
    <text evidence="2 9">Belongs to the MGMT family.</text>
</comment>
<dbReference type="SUPFAM" id="SSF46767">
    <property type="entry name" value="Methylated DNA-protein cysteine methyltransferase, C-terminal domain"/>
    <property type="match status" value="1"/>
</dbReference>
<evidence type="ECO:0000256" key="2">
    <source>
        <dbReference type="ARBA" id="ARBA00008711"/>
    </source>
</evidence>
<dbReference type="Pfam" id="PF01035">
    <property type="entry name" value="DNA_binding_1"/>
    <property type="match status" value="1"/>
</dbReference>